<dbReference type="EMBL" id="JBHUFF010000013">
    <property type="protein sequence ID" value="MFD1799738.1"/>
    <property type="molecule type" value="Genomic_DNA"/>
</dbReference>
<evidence type="ECO:0000313" key="10">
    <source>
        <dbReference type="Proteomes" id="UP001597285"/>
    </source>
</evidence>
<dbReference type="Pfam" id="PF01594">
    <property type="entry name" value="AI-2E_transport"/>
    <property type="match status" value="1"/>
</dbReference>
<feature type="transmembrane region" description="Helical" evidence="8">
    <location>
        <begin position="73"/>
        <end position="94"/>
    </location>
</feature>
<feature type="transmembrane region" description="Helical" evidence="8">
    <location>
        <begin position="266"/>
        <end position="294"/>
    </location>
</feature>
<reference evidence="10" key="1">
    <citation type="journal article" date="2019" name="Int. J. Syst. Evol. Microbiol.">
        <title>The Global Catalogue of Microorganisms (GCM) 10K type strain sequencing project: providing services to taxonomists for standard genome sequencing and annotation.</title>
        <authorList>
            <consortium name="The Broad Institute Genomics Platform"/>
            <consortium name="The Broad Institute Genome Sequencing Center for Infectious Disease"/>
            <person name="Wu L."/>
            <person name="Ma J."/>
        </authorList>
    </citation>
    <scope>NUCLEOTIDE SEQUENCE [LARGE SCALE GENOMIC DNA]</scope>
    <source>
        <strain evidence="10">KCTC 42143</strain>
    </source>
</reference>
<evidence type="ECO:0000256" key="3">
    <source>
        <dbReference type="ARBA" id="ARBA00022448"/>
    </source>
</evidence>
<keyword evidence="10" id="KW-1185">Reference proteome</keyword>
<comment type="subcellular location">
    <subcellularLocation>
        <location evidence="1">Cell membrane</location>
        <topology evidence="1">Multi-pass membrane protein</topology>
    </subcellularLocation>
</comment>
<evidence type="ECO:0000313" key="9">
    <source>
        <dbReference type="EMBL" id="MFD1799738.1"/>
    </source>
</evidence>
<dbReference type="PANTHER" id="PTHR21716">
    <property type="entry name" value="TRANSMEMBRANE PROTEIN"/>
    <property type="match status" value="1"/>
</dbReference>
<organism evidence="9 10">
    <name type="scientific">Carnobacterium antarcticum</name>
    <dbReference type="NCBI Taxonomy" id="2126436"/>
    <lineage>
        <taxon>Bacteria</taxon>
        <taxon>Bacillati</taxon>
        <taxon>Bacillota</taxon>
        <taxon>Bacilli</taxon>
        <taxon>Lactobacillales</taxon>
        <taxon>Carnobacteriaceae</taxon>
        <taxon>Carnobacterium</taxon>
    </lineage>
</organism>
<sequence length="367" mass="40362">MDYFKNSKLMFWTTWLLIVATLIFISSKINFVFQPLTTFVSTLFTPILVAGFLYYLLNPLINLLEKINIKRKYGIIVVLLLFLGSLIFLIVSVLPNLVNQIGQLIASIPSLMQSLEKFSQDLVQQPWLADFNLEDSMNKMDLSIGNIANSVFSGITTSIGSIFGAVANTTIVIVTAPIILFYMFKDGKHFRPAVAKFFPKEYRGQMIELLGQMNHTISSYISGQALVCLLVGVFTYIGYLIIGMPYALLLGIIAGVTNIIPYVGPYIGAAPAVIIGLTISPTKALLVALVVLVVQQVDGNFISPNVIGKTLAIHPLTIIIILLVAGNLAGLLGMILGVPFYAVVKTVVVYLKDMINLRKKHQKPKMM</sequence>
<dbReference type="InterPro" id="IPR002549">
    <property type="entry name" value="AI-2E-like"/>
</dbReference>
<keyword evidence="4" id="KW-1003">Cell membrane</keyword>
<dbReference type="PANTHER" id="PTHR21716:SF53">
    <property type="entry name" value="PERMEASE PERM-RELATED"/>
    <property type="match status" value="1"/>
</dbReference>
<keyword evidence="5 8" id="KW-0812">Transmembrane</keyword>
<proteinExistence type="inferred from homology"/>
<feature type="transmembrane region" description="Helical" evidence="8">
    <location>
        <begin position="162"/>
        <end position="184"/>
    </location>
</feature>
<evidence type="ECO:0000256" key="6">
    <source>
        <dbReference type="ARBA" id="ARBA00022989"/>
    </source>
</evidence>
<protein>
    <submittedName>
        <fullName evidence="9">AI-2E family transporter</fullName>
    </submittedName>
</protein>
<keyword evidence="3" id="KW-0813">Transport</keyword>
<feature type="transmembrane region" description="Helical" evidence="8">
    <location>
        <begin position="331"/>
        <end position="351"/>
    </location>
</feature>
<comment type="similarity">
    <text evidence="2">Belongs to the autoinducer-2 exporter (AI-2E) (TC 2.A.86) family.</text>
</comment>
<comment type="caution">
    <text evidence="9">The sequence shown here is derived from an EMBL/GenBank/DDBJ whole genome shotgun (WGS) entry which is preliminary data.</text>
</comment>
<dbReference type="RefSeq" id="WP_058918096.1">
    <property type="nucleotide sequence ID" value="NZ_JBHSQC010000025.1"/>
</dbReference>
<feature type="transmembrane region" description="Helical" evidence="8">
    <location>
        <begin position="12"/>
        <end position="33"/>
    </location>
</feature>
<feature type="transmembrane region" description="Helical" evidence="8">
    <location>
        <begin position="226"/>
        <end position="254"/>
    </location>
</feature>
<evidence type="ECO:0000256" key="1">
    <source>
        <dbReference type="ARBA" id="ARBA00004651"/>
    </source>
</evidence>
<name>A0ABW4NNQ3_9LACT</name>
<gene>
    <name evidence="9" type="ORF">ACFSBK_07710</name>
</gene>
<feature type="transmembrane region" description="Helical" evidence="8">
    <location>
        <begin position="306"/>
        <end position="325"/>
    </location>
</feature>
<evidence type="ECO:0000256" key="7">
    <source>
        <dbReference type="ARBA" id="ARBA00023136"/>
    </source>
</evidence>
<feature type="transmembrane region" description="Helical" evidence="8">
    <location>
        <begin position="39"/>
        <end position="61"/>
    </location>
</feature>
<accession>A0ABW4NNQ3</accession>
<keyword evidence="7 8" id="KW-0472">Membrane</keyword>
<dbReference type="Proteomes" id="UP001597285">
    <property type="component" value="Unassembled WGS sequence"/>
</dbReference>
<evidence type="ECO:0000256" key="4">
    <source>
        <dbReference type="ARBA" id="ARBA00022475"/>
    </source>
</evidence>
<evidence type="ECO:0000256" key="8">
    <source>
        <dbReference type="SAM" id="Phobius"/>
    </source>
</evidence>
<keyword evidence="6 8" id="KW-1133">Transmembrane helix</keyword>
<evidence type="ECO:0000256" key="2">
    <source>
        <dbReference type="ARBA" id="ARBA00009773"/>
    </source>
</evidence>
<evidence type="ECO:0000256" key="5">
    <source>
        <dbReference type="ARBA" id="ARBA00022692"/>
    </source>
</evidence>